<protein>
    <submittedName>
        <fullName evidence="2">Uncharacterized protein</fullName>
    </submittedName>
</protein>
<proteinExistence type="predicted"/>
<feature type="compositionally biased region" description="Basic residues" evidence="1">
    <location>
        <begin position="97"/>
        <end position="116"/>
    </location>
</feature>
<name>A0AAD1S0Q7_PELCU</name>
<feature type="region of interest" description="Disordered" evidence="1">
    <location>
        <begin position="1"/>
        <end position="25"/>
    </location>
</feature>
<accession>A0AAD1S0Q7</accession>
<dbReference type="Proteomes" id="UP001295444">
    <property type="component" value="Chromosome 04"/>
</dbReference>
<organism evidence="2 3">
    <name type="scientific">Pelobates cultripes</name>
    <name type="common">Western spadefoot toad</name>
    <dbReference type="NCBI Taxonomy" id="61616"/>
    <lineage>
        <taxon>Eukaryota</taxon>
        <taxon>Metazoa</taxon>
        <taxon>Chordata</taxon>
        <taxon>Craniata</taxon>
        <taxon>Vertebrata</taxon>
        <taxon>Euteleostomi</taxon>
        <taxon>Amphibia</taxon>
        <taxon>Batrachia</taxon>
        <taxon>Anura</taxon>
        <taxon>Pelobatoidea</taxon>
        <taxon>Pelobatidae</taxon>
        <taxon>Pelobates</taxon>
    </lineage>
</organism>
<keyword evidence="3" id="KW-1185">Reference proteome</keyword>
<evidence type="ECO:0000256" key="1">
    <source>
        <dbReference type="SAM" id="MobiDB-lite"/>
    </source>
</evidence>
<feature type="compositionally biased region" description="Polar residues" evidence="1">
    <location>
        <begin position="11"/>
        <end position="23"/>
    </location>
</feature>
<reference evidence="2" key="1">
    <citation type="submission" date="2022-03" db="EMBL/GenBank/DDBJ databases">
        <authorList>
            <person name="Alioto T."/>
            <person name="Alioto T."/>
            <person name="Gomez Garrido J."/>
        </authorList>
    </citation>
    <scope>NUCLEOTIDE SEQUENCE</scope>
</reference>
<dbReference type="AlphaFoldDB" id="A0AAD1S0Q7"/>
<evidence type="ECO:0000313" key="2">
    <source>
        <dbReference type="EMBL" id="CAH2282742.1"/>
    </source>
</evidence>
<sequence>MADALDPAQQAMWQRQPTLSGTNDAVKDTIGDIFDRFWAKLLARLQPATTTRVPPAQDTACGERRPGTFLQGTLLTQDTDSSTNGPPGQRATGGAPHRCRPHRQRTVKQKPQRPTIKARRTIATGTTLGRKGTRARGKQVPALLHLRGRRVALPPRRHEAPQRASELMARCNCTSQNTGD</sequence>
<feature type="compositionally biased region" description="Polar residues" evidence="1">
    <location>
        <begin position="75"/>
        <end position="86"/>
    </location>
</feature>
<evidence type="ECO:0000313" key="3">
    <source>
        <dbReference type="Proteomes" id="UP001295444"/>
    </source>
</evidence>
<feature type="region of interest" description="Disordered" evidence="1">
    <location>
        <begin position="75"/>
        <end position="116"/>
    </location>
</feature>
<gene>
    <name evidence="2" type="ORF">PECUL_23A016392</name>
</gene>
<dbReference type="EMBL" id="OW240915">
    <property type="protein sequence ID" value="CAH2282742.1"/>
    <property type="molecule type" value="Genomic_DNA"/>
</dbReference>